<dbReference type="PANTHER" id="PTHR46796">
    <property type="entry name" value="HTH-TYPE TRANSCRIPTIONAL ACTIVATOR RHAS-RELATED"/>
    <property type="match status" value="1"/>
</dbReference>
<dbReference type="InterPro" id="IPR009057">
    <property type="entry name" value="Homeodomain-like_sf"/>
</dbReference>
<dbReference type="RefSeq" id="WP_284220598.1">
    <property type="nucleotide sequence ID" value="NZ_BSOY01000005.1"/>
</dbReference>
<dbReference type="SUPFAM" id="SSF46689">
    <property type="entry name" value="Homeodomain-like"/>
    <property type="match status" value="1"/>
</dbReference>
<evidence type="ECO:0000259" key="5">
    <source>
        <dbReference type="PROSITE" id="PS01124"/>
    </source>
</evidence>
<dbReference type="PROSITE" id="PS01124">
    <property type="entry name" value="HTH_ARAC_FAMILY_2"/>
    <property type="match status" value="1"/>
</dbReference>
<keyword evidence="7" id="KW-1185">Reference proteome</keyword>
<evidence type="ECO:0000256" key="2">
    <source>
        <dbReference type="ARBA" id="ARBA00023125"/>
    </source>
</evidence>
<organism evidence="6 7">
    <name type="scientific">Brevundimonas denitrificans</name>
    <dbReference type="NCBI Taxonomy" id="1443434"/>
    <lineage>
        <taxon>Bacteria</taxon>
        <taxon>Pseudomonadati</taxon>
        <taxon>Pseudomonadota</taxon>
        <taxon>Alphaproteobacteria</taxon>
        <taxon>Caulobacterales</taxon>
        <taxon>Caulobacteraceae</taxon>
        <taxon>Brevundimonas</taxon>
    </lineage>
</organism>
<protein>
    <submittedName>
        <fullName evidence="6">AraC family transcriptional regulator</fullName>
    </submittedName>
</protein>
<name>A0ABQ6BFH0_9CAUL</name>
<accession>A0ABQ6BFH0</accession>
<keyword evidence="1" id="KW-0805">Transcription regulation</keyword>
<feature type="domain" description="HTH araC/xylS-type" evidence="5">
    <location>
        <begin position="219"/>
        <end position="319"/>
    </location>
</feature>
<sequence>MSTSDRGAARPGVAAWKVTSDDNPLAEEFYRSAIRDWYGVSHVDPHKPFFTDNRIYQFGCYVIGRGRSVGQMLVRGPEEIRRSGLDSVAVMLDLAGMKGDVDGRDVNAAPGSFHLRDLARPSAFRVDAVDAIVLAMPRDRAPAWLVERNIHGLSIDGTPQVSRLLTGHLMSLLEAAPGLSVEEGLASIEAALVMVERAFRGTGNLNATQSEAVYQRLRASAVSLIDQRLHQPDLKIDQLTSVLGASRATLFRAFASSGGINLYIRQRRLDRAREALRARQGRYPSVAEIARAHGFVSESHFSRSFQAQFGHRPGALQNPAPPPPPGDPGSIRYDLLLGRIGRADG</sequence>
<proteinExistence type="predicted"/>
<dbReference type="Pfam" id="PF12833">
    <property type="entry name" value="HTH_18"/>
    <property type="match status" value="1"/>
</dbReference>
<gene>
    <name evidence="6" type="ORF">GCM10007859_04100</name>
</gene>
<dbReference type="InterPro" id="IPR018060">
    <property type="entry name" value="HTH_AraC"/>
</dbReference>
<dbReference type="InterPro" id="IPR050204">
    <property type="entry name" value="AraC_XylS_family_regulators"/>
</dbReference>
<dbReference type="PANTHER" id="PTHR46796:SF6">
    <property type="entry name" value="ARAC SUBFAMILY"/>
    <property type="match status" value="1"/>
</dbReference>
<evidence type="ECO:0000256" key="1">
    <source>
        <dbReference type="ARBA" id="ARBA00023015"/>
    </source>
</evidence>
<keyword evidence="2" id="KW-0238">DNA-binding</keyword>
<feature type="region of interest" description="Disordered" evidence="4">
    <location>
        <begin position="311"/>
        <end position="331"/>
    </location>
</feature>
<comment type="caution">
    <text evidence="6">The sequence shown here is derived from an EMBL/GenBank/DDBJ whole genome shotgun (WGS) entry which is preliminary data.</text>
</comment>
<evidence type="ECO:0000313" key="7">
    <source>
        <dbReference type="Proteomes" id="UP001156921"/>
    </source>
</evidence>
<dbReference type="EMBL" id="BSOY01000005">
    <property type="protein sequence ID" value="GLS00404.1"/>
    <property type="molecule type" value="Genomic_DNA"/>
</dbReference>
<evidence type="ECO:0000313" key="6">
    <source>
        <dbReference type="EMBL" id="GLS00404.1"/>
    </source>
</evidence>
<evidence type="ECO:0000256" key="4">
    <source>
        <dbReference type="SAM" id="MobiDB-lite"/>
    </source>
</evidence>
<dbReference type="Gene3D" id="1.10.10.60">
    <property type="entry name" value="Homeodomain-like"/>
    <property type="match status" value="1"/>
</dbReference>
<evidence type="ECO:0000256" key="3">
    <source>
        <dbReference type="ARBA" id="ARBA00023163"/>
    </source>
</evidence>
<reference evidence="7" key="1">
    <citation type="journal article" date="2019" name="Int. J. Syst. Evol. Microbiol.">
        <title>The Global Catalogue of Microorganisms (GCM) 10K type strain sequencing project: providing services to taxonomists for standard genome sequencing and annotation.</title>
        <authorList>
            <consortium name="The Broad Institute Genomics Platform"/>
            <consortium name="The Broad Institute Genome Sequencing Center for Infectious Disease"/>
            <person name="Wu L."/>
            <person name="Ma J."/>
        </authorList>
    </citation>
    <scope>NUCLEOTIDE SEQUENCE [LARGE SCALE GENOMIC DNA]</scope>
    <source>
        <strain evidence="7">NBRC 110107</strain>
    </source>
</reference>
<dbReference type="Proteomes" id="UP001156921">
    <property type="component" value="Unassembled WGS sequence"/>
</dbReference>
<dbReference type="SMART" id="SM00342">
    <property type="entry name" value="HTH_ARAC"/>
    <property type="match status" value="1"/>
</dbReference>
<keyword evidence="3" id="KW-0804">Transcription</keyword>